<keyword evidence="1" id="KW-1133">Transmembrane helix</keyword>
<organism evidence="2">
    <name type="scientific">Brassica napus</name>
    <name type="common">Rape</name>
    <dbReference type="NCBI Taxonomy" id="3708"/>
    <lineage>
        <taxon>Eukaryota</taxon>
        <taxon>Viridiplantae</taxon>
        <taxon>Streptophyta</taxon>
        <taxon>Embryophyta</taxon>
        <taxon>Tracheophyta</taxon>
        <taxon>Spermatophyta</taxon>
        <taxon>Magnoliopsida</taxon>
        <taxon>eudicotyledons</taxon>
        <taxon>Gunneridae</taxon>
        <taxon>Pentapetalae</taxon>
        <taxon>rosids</taxon>
        <taxon>malvids</taxon>
        <taxon>Brassicales</taxon>
        <taxon>Brassicaceae</taxon>
        <taxon>Brassiceae</taxon>
        <taxon>Brassica</taxon>
    </lineage>
</organism>
<gene>
    <name evidence="2" type="ORF">DARMORV10_C02P35810.1</name>
</gene>
<dbReference type="EMBL" id="HG994366">
    <property type="protein sequence ID" value="CAF1914215.1"/>
    <property type="molecule type" value="Genomic_DNA"/>
</dbReference>
<feature type="transmembrane region" description="Helical" evidence="1">
    <location>
        <begin position="326"/>
        <end position="345"/>
    </location>
</feature>
<feature type="transmembrane region" description="Helical" evidence="1">
    <location>
        <begin position="38"/>
        <end position="61"/>
    </location>
</feature>
<evidence type="ECO:0000313" key="2">
    <source>
        <dbReference type="EMBL" id="CAF1914215.1"/>
    </source>
</evidence>
<accession>A0A816KDC5</accession>
<proteinExistence type="predicted"/>
<feature type="transmembrane region" description="Helical" evidence="1">
    <location>
        <begin position="215"/>
        <end position="242"/>
    </location>
</feature>
<keyword evidence="1" id="KW-0812">Transmembrane</keyword>
<name>A0A816KDC5_BRANA</name>
<keyword evidence="1" id="KW-0472">Membrane</keyword>
<dbReference type="AlphaFoldDB" id="A0A816KDC5"/>
<sequence length="373" mass="41303">MPRLKSVSLSAPIVSATITAPFVSAVTATASNRLGSRALHMLCCCSSALRVLWCCGSYFWCVRSVSRGPVFIDLHWKPPPLPSKPLPLHFSSNAAKTCAIDETRLWSEVSEPSSTCPAGCVECSGEILLSSHRMLLMIPKLQTLLSVMELLLPTSSVMELLLPTSSVMECSLHIYSSAMEFLLFGCRFTTRTWFQISSISSAIECLTLTLNCRTFSWMWLQILFIATSLKHISIFLLPWLLYLCSCVARPVYGLEDWTTDDALSVLFKGSAFWYQITSAIVALIKIVYPTLVVVSITGIGSLIVFSMLFGVIPLLRLNVVEIRGHLSNACCLCIMTCFYLLFLCFRLTFMAANLLAVMALLPSFVNNFSFDGE</sequence>
<reference evidence="2" key="1">
    <citation type="submission" date="2021-01" db="EMBL/GenBank/DDBJ databases">
        <authorList>
            <consortium name="Genoscope - CEA"/>
            <person name="William W."/>
        </authorList>
    </citation>
    <scope>NUCLEOTIDE SEQUENCE</scope>
</reference>
<dbReference type="Proteomes" id="UP001295469">
    <property type="component" value="Chromosome C02"/>
</dbReference>
<protein>
    <submittedName>
        <fullName evidence="2">(rape) hypothetical protein</fullName>
    </submittedName>
</protein>
<evidence type="ECO:0000256" key="1">
    <source>
        <dbReference type="SAM" id="Phobius"/>
    </source>
</evidence>
<feature type="transmembrane region" description="Helical" evidence="1">
    <location>
        <begin position="291"/>
        <end position="314"/>
    </location>
</feature>
<feature type="transmembrane region" description="Helical" evidence="1">
    <location>
        <begin position="262"/>
        <end position="284"/>
    </location>
</feature>